<dbReference type="AlphaFoldDB" id="A0A087U463"/>
<dbReference type="InterPro" id="IPR035992">
    <property type="entry name" value="Ricin_B-like_lectins"/>
</dbReference>
<name>A0A087U463_STEMI</name>
<dbReference type="PROSITE" id="PS50231">
    <property type="entry name" value="RICIN_B_LECTIN"/>
    <property type="match status" value="1"/>
</dbReference>
<dbReference type="EMBL" id="KK118066">
    <property type="protein sequence ID" value="KFM72152.1"/>
    <property type="molecule type" value="Genomic_DNA"/>
</dbReference>
<dbReference type="SUPFAM" id="SSF50370">
    <property type="entry name" value="Ricin B-like lectins"/>
    <property type="match status" value="1"/>
</dbReference>
<reference evidence="1 2" key="1">
    <citation type="submission" date="2013-11" db="EMBL/GenBank/DDBJ databases">
        <title>Genome sequencing of Stegodyphus mimosarum.</title>
        <authorList>
            <person name="Bechsgaard J."/>
        </authorList>
    </citation>
    <scope>NUCLEOTIDE SEQUENCE [LARGE SCALE GENOMIC DNA]</scope>
</reference>
<dbReference type="Proteomes" id="UP000054359">
    <property type="component" value="Unassembled WGS sequence"/>
</dbReference>
<protein>
    <submittedName>
        <fullName evidence="1">Uncharacterized protein</fullName>
    </submittedName>
</protein>
<sequence length="61" mass="7300">MQGNQLWKHDLGSLHLIHLITGNCLGSDSERREIFMEPCDRRKRTQKWKFDYVNVTAILNW</sequence>
<evidence type="ECO:0000313" key="1">
    <source>
        <dbReference type="EMBL" id="KFM72152.1"/>
    </source>
</evidence>
<dbReference type="Gene3D" id="2.80.10.50">
    <property type="match status" value="1"/>
</dbReference>
<feature type="non-terminal residue" evidence="1">
    <location>
        <position position="61"/>
    </location>
</feature>
<accession>A0A087U463</accession>
<organism evidence="1 2">
    <name type="scientific">Stegodyphus mimosarum</name>
    <name type="common">African social velvet spider</name>
    <dbReference type="NCBI Taxonomy" id="407821"/>
    <lineage>
        <taxon>Eukaryota</taxon>
        <taxon>Metazoa</taxon>
        <taxon>Ecdysozoa</taxon>
        <taxon>Arthropoda</taxon>
        <taxon>Chelicerata</taxon>
        <taxon>Arachnida</taxon>
        <taxon>Araneae</taxon>
        <taxon>Araneomorphae</taxon>
        <taxon>Entelegynae</taxon>
        <taxon>Eresoidea</taxon>
        <taxon>Eresidae</taxon>
        <taxon>Stegodyphus</taxon>
    </lineage>
</organism>
<proteinExistence type="predicted"/>
<gene>
    <name evidence="1" type="ORF">X975_17042</name>
</gene>
<keyword evidence="2" id="KW-1185">Reference proteome</keyword>
<dbReference type="STRING" id="407821.A0A087U463"/>
<evidence type="ECO:0000313" key="2">
    <source>
        <dbReference type="Proteomes" id="UP000054359"/>
    </source>
</evidence>